<dbReference type="Gene3D" id="3.40.1730.10">
    <property type="entry name" value="pa0076 domain"/>
    <property type="match status" value="1"/>
</dbReference>
<evidence type="ECO:0000313" key="1">
    <source>
        <dbReference type="EMBL" id="MEW9921685.1"/>
    </source>
</evidence>
<protein>
    <submittedName>
        <fullName evidence="1">Type VI secretion system-associated protein TagF</fullName>
    </submittedName>
</protein>
<keyword evidence="2" id="KW-1185">Reference proteome</keyword>
<accession>A0ABV3RRS5</accession>
<dbReference type="InterPro" id="IPR017748">
    <property type="entry name" value="TagF"/>
</dbReference>
<sequence>MGQGYGAFGKMPALGDFFQLNAPPGFVRTWDDWLQSAMVSAAEAGGASWDDQYMSAPIWRFALSPGLAGPAKTIGVLMPSVDRVGRRFPLALMAAVDREGPIALDHLVEDVTFEQLEDLALASLEDGMDRDRLAGALAGIGEPIPHGYAPLRRAGNTLVMTQAREDGLAPELAAGLLGAGGFAHPSLWSTLLDGSRRMMICDGLPDAHQARALFDLNAPLWGDARPVP</sequence>
<reference evidence="1 2" key="1">
    <citation type="submission" date="2024-07" db="EMBL/GenBank/DDBJ databases">
        <title>Marimonas sp.nov., isolated from tidal-flat sediment.</title>
        <authorList>
            <person name="Jayan J.N."/>
            <person name="Lee S.S."/>
        </authorList>
    </citation>
    <scope>NUCLEOTIDE SEQUENCE [LARGE SCALE GENOMIC DNA]</scope>
    <source>
        <strain evidence="1 2">MJW-29</strain>
    </source>
</reference>
<proteinExistence type="predicted"/>
<organism evidence="1 2">
    <name type="scientific">Sulfitobacter sediminis</name>
    <dbReference type="NCBI Taxonomy" id="3234186"/>
    <lineage>
        <taxon>Bacteria</taxon>
        <taxon>Pseudomonadati</taxon>
        <taxon>Pseudomonadota</taxon>
        <taxon>Alphaproteobacteria</taxon>
        <taxon>Rhodobacterales</taxon>
        <taxon>Roseobacteraceae</taxon>
        <taxon>Sulfitobacter</taxon>
    </lineage>
</organism>
<name>A0ABV3RRS5_9RHOB</name>
<dbReference type="EMBL" id="JBFNXX010000019">
    <property type="protein sequence ID" value="MEW9921685.1"/>
    <property type="molecule type" value="Genomic_DNA"/>
</dbReference>
<dbReference type="Proteomes" id="UP001556098">
    <property type="component" value="Unassembled WGS sequence"/>
</dbReference>
<evidence type="ECO:0000313" key="2">
    <source>
        <dbReference type="Proteomes" id="UP001556098"/>
    </source>
</evidence>
<dbReference type="NCBIfam" id="TIGR03373">
    <property type="entry name" value="VI_minor_4"/>
    <property type="match status" value="1"/>
</dbReference>
<dbReference type="PIRSF" id="PIRSF029287">
    <property type="entry name" value="UCP029287"/>
    <property type="match status" value="1"/>
</dbReference>
<dbReference type="Pfam" id="PF09867">
    <property type="entry name" value="TagF_N"/>
    <property type="match status" value="1"/>
</dbReference>
<dbReference type="InterPro" id="IPR038225">
    <property type="entry name" value="TagF_sf"/>
</dbReference>
<comment type="caution">
    <text evidence="1">The sequence shown here is derived from an EMBL/GenBank/DDBJ whole genome shotgun (WGS) entry which is preliminary data.</text>
</comment>
<gene>
    <name evidence="1" type="primary">tagF</name>
    <name evidence="1" type="ORF">AB2B41_18915</name>
</gene>
<dbReference type="RefSeq" id="WP_367879385.1">
    <property type="nucleotide sequence ID" value="NZ_JBFNXX010000019.1"/>
</dbReference>